<dbReference type="InterPro" id="IPR050819">
    <property type="entry name" value="Tripeptidyl-peptidase_I"/>
</dbReference>
<dbReference type="EMBL" id="JARIHO010000019">
    <property type="protein sequence ID" value="KAJ7347183.1"/>
    <property type="molecule type" value="Genomic_DNA"/>
</dbReference>
<accession>A0AAD7ER88</accession>
<gene>
    <name evidence="1" type="ORF">DFH08DRAFT_699461</name>
</gene>
<dbReference type="GO" id="GO:0004252">
    <property type="term" value="F:serine-type endopeptidase activity"/>
    <property type="evidence" value="ECO:0007669"/>
    <property type="project" value="InterPro"/>
</dbReference>
<organism evidence="1 2">
    <name type="scientific">Mycena albidolilacea</name>
    <dbReference type="NCBI Taxonomy" id="1033008"/>
    <lineage>
        <taxon>Eukaryota</taxon>
        <taxon>Fungi</taxon>
        <taxon>Dikarya</taxon>
        <taxon>Basidiomycota</taxon>
        <taxon>Agaricomycotina</taxon>
        <taxon>Agaricomycetes</taxon>
        <taxon>Agaricomycetidae</taxon>
        <taxon>Agaricales</taxon>
        <taxon>Marasmiineae</taxon>
        <taxon>Mycenaceae</taxon>
        <taxon>Mycena</taxon>
    </lineage>
</organism>
<reference evidence="1" key="1">
    <citation type="submission" date="2023-03" db="EMBL/GenBank/DDBJ databases">
        <title>Massive genome expansion in bonnet fungi (Mycena s.s.) driven by repeated elements and novel gene families across ecological guilds.</title>
        <authorList>
            <consortium name="Lawrence Berkeley National Laboratory"/>
            <person name="Harder C.B."/>
            <person name="Miyauchi S."/>
            <person name="Viragh M."/>
            <person name="Kuo A."/>
            <person name="Thoen E."/>
            <person name="Andreopoulos B."/>
            <person name="Lu D."/>
            <person name="Skrede I."/>
            <person name="Drula E."/>
            <person name="Henrissat B."/>
            <person name="Morin E."/>
            <person name="Kohler A."/>
            <person name="Barry K."/>
            <person name="LaButti K."/>
            <person name="Morin E."/>
            <person name="Salamov A."/>
            <person name="Lipzen A."/>
            <person name="Mereny Z."/>
            <person name="Hegedus B."/>
            <person name="Baldrian P."/>
            <person name="Stursova M."/>
            <person name="Weitz H."/>
            <person name="Taylor A."/>
            <person name="Grigoriev I.V."/>
            <person name="Nagy L.G."/>
            <person name="Martin F."/>
            <person name="Kauserud H."/>
        </authorList>
    </citation>
    <scope>NUCLEOTIDE SEQUENCE</scope>
    <source>
        <strain evidence="1">CBHHK002</strain>
    </source>
</reference>
<dbReference type="PANTHER" id="PTHR14218">
    <property type="entry name" value="PROTEASE S8 TRIPEPTIDYL PEPTIDASE I CLN2"/>
    <property type="match status" value="1"/>
</dbReference>
<name>A0AAD7ER88_9AGAR</name>
<keyword evidence="2" id="KW-1185">Reference proteome</keyword>
<dbReference type="AlphaFoldDB" id="A0AAD7ER88"/>
<dbReference type="PANTHER" id="PTHR14218:SF15">
    <property type="entry name" value="TRIPEPTIDYL-PEPTIDASE 1"/>
    <property type="match status" value="1"/>
</dbReference>
<dbReference type="InterPro" id="IPR036852">
    <property type="entry name" value="Peptidase_S8/S53_dom_sf"/>
</dbReference>
<evidence type="ECO:0000313" key="1">
    <source>
        <dbReference type="EMBL" id="KAJ7347183.1"/>
    </source>
</evidence>
<comment type="caution">
    <text evidence="1">The sequence shown here is derived from an EMBL/GenBank/DDBJ whole genome shotgun (WGS) entry which is preliminary data.</text>
</comment>
<sequence>YMALGAHGISVVFASGDVSGVRGRHDVPGVCMNNTFMPVFPASCPWVTSVGSTQSFAPEKAINFTGGGFSNFFPTAYCQTAAVSGFWRQFRETSQAYSTIWQQGLDSFVFPRRNFGRRDRRSEMAH</sequence>
<feature type="non-terminal residue" evidence="1">
    <location>
        <position position="126"/>
    </location>
</feature>
<dbReference type="GO" id="GO:0008240">
    <property type="term" value="F:tripeptidyl-peptidase activity"/>
    <property type="evidence" value="ECO:0007669"/>
    <property type="project" value="TreeGrafter"/>
</dbReference>
<dbReference type="GO" id="GO:0006508">
    <property type="term" value="P:proteolysis"/>
    <property type="evidence" value="ECO:0007669"/>
    <property type="project" value="InterPro"/>
</dbReference>
<dbReference type="Proteomes" id="UP001218218">
    <property type="component" value="Unassembled WGS sequence"/>
</dbReference>
<dbReference type="SUPFAM" id="SSF52743">
    <property type="entry name" value="Subtilisin-like"/>
    <property type="match status" value="1"/>
</dbReference>
<proteinExistence type="predicted"/>
<evidence type="ECO:0000313" key="2">
    <source>
        <dbReference type="Proteomes" id="UP001218218"/>
    </source>
</evidence>
<protein>
    <submittedName>
        <fullName evidence="1">Uncharacterized protein</fullName>
    </submittedName>
</protein>
<dbReference type="Gene3D" id="3.40.50.200">
    <property type="entry name" value="Peptidase S8/S53 domain"/>
    <property type="match status" value="1"/>
</dbReference>